<evidence type="ECO:0000313" key="3">
    <source>
        <dbReference type="Proteomes" id="UP000824633"/>
    </source>
</evidence>
<proteinExistence type="predicted"/>
<dbReference type="EMBL" id="AP024849">
    <property type="protein sequence ID" value="BCZ45313.1"/>
    <property type="molecule type" value="Genomic_DNA"/>
</dbReference>
<evidence type="ECO:0000313" key="2">
    <source>
        <dbReference type="EMBL" id="BCZ45313.1"/>
    </source>
</evidence>
<organism evidence="2 3">
    <name type="scientific">Clostridium gelidum</name>
    <dbReference type="NCBI Taxonomy" id="704125"/>
    <lineage>
        <taxon>Bacteria</taxon>
        <taxon>Bacillati</taxon>
        <taxon>Bacillota</taxon>
        <taxon>Clostridia</taxon>
        <taxon>Eubacteriales</taxon>
        <taxon>Clostridiaceae</taxon>
        <taxon>Clostridium</taxon>
    </lineage>
</organism>
<dbReference type="InterPro" id="IPR008538">
    <property type="entry name" value="Uma2"/>
</dbReference>
<sequence>MDSSIKEEWIDKEVLMSPRPEHNHMEIQYSIGFKFKEYFDKSCKVAIEESLFLTKDNPIEIKKDLLKLKELISAKKAELVPDIAVYCDKEQVFRRGFLGIPQLVVEILSPNNADDDTEKKKEIYRKYGVSEYWIVSPMSKRVFVYSLENETFKLAGEYNFVKEDIKSNRFESLVININDVELVDDEEF</sequence>
<reference evidence="3" key="1">
    <citation type="submission" date="2021-07" db="EMBL/GenBank/DDBJ databases">
        <title>Complete genome sequencing of a Clostridium isolate.</title>
        <authorList>
            <person name="Ueki A."/>
            <person name="Tonouchi A."/>
        </authorList>
    </citation>
    <scope>NUCLEOTIDE SEQUENCE [LARGE SCALE GENOMIC DNA]</scope>
    <source>
        <strain evidence="3">C5S11</strain>
    </source>
</reference>
<evidence type="ECO:0000259" key="1">
    <source>
        <dbReference type="Pfam" id="PF05685"/>
    </source>
</evidence>
<protein>
    <recommendedName>
        <fullName evidence="1">Putative restriction endonuclease domain-containing protein</fullName>
    </recommendedName>
</protein>
<dbReference type="CDD" id="cd06260">
    <property type="entry name" value="DUF820-like"/>
    <property type="match status" value="1"/>
</dbReference>
<keyword evidence="3" id="KW-1185">Reference proteome</keyword>
<dbReference type="SUPFAM" id="SSF52980">
    <property type="entry name" value="Restriction endonuclease-like"/>
    <property type="match status" value="1"/>
</dbReference>
<dbReference type="PANTHER" id="PTHR34107:SF4">
    <property type="entry name" value="SLL1222 PROTEIN"/>
    <property type="match status" value="1"/>
</dbReference>
<dbReference type="RefSeq" id="WP_224036919.1">
    <property type="nucleotide sequence ID" value="NZ_AP024849.1"/>
</dbReference>
<accession>A0ABN6IUQ9</accession>
<name>A0ABN6IUQ9_9CLOT</name>
<dbReference type="Gene3D" id="3.90.1570.10">
    <property type="entry name" value="tt1808, chain A"/>
    <property type="match status" value="1"/>
</dbReference>
<gene>
    <name evidence="2" type="ORF">psyc5s11_13800</name>
</gene>
<dbReference type="InterPro" id="IPR011335">
    <property type="entry name" value="Restrct_endonuc-II-like"/>
</dbReference>
<dbReference type="PANTHER" id="PTHR34107">
    <property type="entry name" value="SLL0198 PROTEIN-RELATED"/>
    <property type="match status" value="1"/>
</dbReference>
<dbReference type="InterPro" id="IPR012296">
    <property type="entry name" value="Nuclease_put_TT1808"/>
</dbReference>
<dbReference type="Pfam" id="PF05685">
    <property type="entry name" value="Uma2"/>
    <property type="match status" value="1"/>
</dbReference>
<feature type="domain" description="Putative restriction endonuclease" evidence="1">
    <location>
        <begin position="7"/>
        <end position="152"/>
    </location>
</feature>
<dbReference type="Proteomes" id="UP000824633">
    <property type="component" value="Chromosome"/>
</dbReference>